<dbReference type="RefSeq" id="WP_257528970.1">
    <property type="nucleotide sequence ID" value="NZ_JANKAS010000001.1"/>
</dbReference>
<evidence type="ECO:0000313" key="3">
    <source>
        <dbReference type="Proteomes" id="UP001205748"/>
    </source>
</evidence>
<evidence type="ECO:0000313" key="2">
    <source>
        <dbReference type="EMBL" id="MCR1897566.1"/>
    </source>
</evidence>
<dbReference type="EMBL" id="JANKAS010000001">
    <property type="protein sequence ID" value="MCR1897566.1"/>
    <property type="molecule type" value="Genomic_DNA"/>
</dbReference>
<keyword evidence="3" id="KW-1185">Reference proteome</keyword>
<proteinExistence type="predicted"/>
<dbReference type="AlphaFoldDB" id="A0AAE3HCZ3"/>
<evidence type="ECO:0000256" key="1">
    <source>
        <dbReference type="SAM" id="Coils"/>
    </source>
</evidence>
<organism evidence="2 3">
    <name type="scientific">Irregularibacter muris</name>
    <dbReference type="NCBI Taxonomy" id="1796619"/>
    <lineage>
        <taxon>Bacteria</taxon>
        <taxon>Bacillati</taxon>
        <taxon>Bacillota</taxon>
        <taxon>Clostridia</taxon>
        <taxon>Eubacteriales</taxon>
        <taxon>Eubacteriaceae</taxon>
        <taxon>Irregularibacter</taxon>
    </lineage>
</organism>
<accession>A0AAE3HCZ3</accession>
<protein>
    <submittedName>
        <fullName evidence="2">Uncharacterized protein</fullName>
    </submittedName>
</protein>
<name>A0AAE3HCZ3_9FIRM</name>
<comment type="caution">
    <text evidence="2">The sequence shown here is derived from an EMBL/GenBank/DDBJ whole genome shotgun (WGS) entry which is preliminary data.</text>
</comment>
<feature type="coiled-coil region" evidence="1">
    <location>
        <begin position="354"/>
        <end position="425"/>
    </location>
</feature>
<dbReference type="Proteomes" id="UP001205748">
    <property type="component" value="Unassembled WGS sequence"/>
</dbReference>
<reference evidence="2" key="1">
    <citation type="submission" date="2022-07" db="EMBL/GenBank/DDBJ databases">
        <title>Enhanced cultured diversity of the mouse gut microbiota enables custom-made synthetic communities.</title>
        <authorList>
            <person name="Afrizal A."/>
        </authorList>
    </citation>
    <scope>NUCLEOTIDE SEQUENCE</scope>
    <source>
        <strain evidence="2">DSM 28593</strain>
    </source>
</reference>
<gene>
    <name evidence="2" type="ORF">NSA47_00990</name>
</gene>
<sequence>MSLLNSPSLILQDSLGNLENFTYRNENISYYSFNRQLGKVENRTILHQATPEFDADINSAGEIFLVCKKKYGDVILLSNHKGFSEAQIVVESNQQDIYNVNIYLIGKDIHIFYCIGLDTNKNQYKIVHKFGNHDHWVTNEVCQIVTRDILNPIQILKGKDEIILGYYDVIEEVEQLFIRTFNFEKDSWSEGQQLTHSQANKLYLDMLIMKKDQLHITYSEFTEGNLIIKYEKFKREKSIYVKHKEQDISNPANSTHPLLVYFNDKLWIAWSEYNYIASRYTEDLGETWEDAYLWKDSKSEDILMYKYKSCFEDTHGEYQLNYSFGRASNFSFIGFGGLENTRVIPIKHRKSGQKALVKKEVKEMANSLDAMQEEVDKVKKELNNTKDIEGIENERARIDHAIEAIRDLEQSFKDTKDNIEEFIDEQKKWNDVKTQSLKDFGERLINIENYLNKYTRSFDKDKKF</sequence>
<keyword evidence="1" id="KW-0175">Coiled coil</keyword>